<comment type="caution">
    <text evidence="5">The sequence shown here is derived from an EMBL/GenBank/DDBJ whole genome shotgun (WGS) entry which is preliminary data.</text>
</comment>
<protein>
    <submittedName>
        <fullName evidence="5">GNAT family N-acetyltransferase</fullName>
    </submittedName>
</protein>
<dbReference type="GO" id="GO:0035556">
    <property type="term" value="P:intracellular signal transduction"/>
    <property type="evidence" value="ECO:0007669"/>
    <property type="project" value="InterPro"/>
</dbReference>
<dbReference type="InterPro" id="IPR000182">
    <property type="entry name" value="GNAT_dom"/>
</dbReference>
<dbReference type="PANTHER" id="PTHR43081:SF1">
    <property type="entry name" value="ADENYLATE CYCLASE, TERMINAL-DIFFERENTIATION SPECIFIC"/>
    <property type="match status" value="1"/>
</dbReference>
<feature type="domain" description="N-acetyltransferase" evidence="4">
    <location>
        <begin position="544"/>
        <end position="682"/>
    </location>
</feature>
<dbReference type="GO" id="GO:0016747">
    <property type="term" value="F:acyltransferase activity, transferring groups other than amino-acyl groups"/>
    <property type="evidence" value="ECO:0007669"/>
    <property type="project" value="InterPro"/>
</dbReference>
<feature type="region of interest" description="Disordered" evidence="2">
    <location>
        <begin position="324"/>
        <end position="365"/>
    </location>
</feature>
<dbReference type="InterPro" id="IPR050697">
    <property type="entry name" value="Adenylyl/Guanylyl_Cyclase_3/4"/>
</dbReference>
<evidence type="ECO:0000313" key="6">
    <source>
        <dbReference type="Proteomes" id="UP000727993"/>
    </source>
</evidence>
<dbReference type="SUPFAM" id="SSF55073">
    <property type="entry name" value="Nucleotide cyclase"/>
    <property type="match status" value="1"/>
</dbReference>
<dbReference type="Gene3D" id="3.30.70.1230">
    <property type="entry name" value="Nucleotide cyclase"/>
    <property type="match status" value="1"/>
</dbReference>
<comment type="similarity">
    <text evidence="1">Belongs to the adenylyl cyclase class-3 family.</text>
</comment>
<evidence type="ECO:0000259" key="4">
    <source>
        <dbReference type="PROSITE" id="PS51186"/>
    </source>
</evidence>
<dbReference type="InterPro" id="IPR001054">
    <property type="entry name" value="A/G_cyclase"/>
</dbReference>
<dbReference type="PROSITE" id="PS50125">
    <property type="entry name" value="GUANYLATE_CYCLASE_2"/>
    <property type="match status" value="1"/>
</dbReference>
<accession>A0A936NFW3</accession>
<evidence type="ECO:0000256" key="2">
    <source>
        <dbReference type="SAM" id="MobiDB-lite"/>
    </source>
</evidence>
<dbReference type="EMBL" id="JADJZA010000011">
    <property type="protein sequence ID" value="MBK9298951.1"/>
    <property type="molecule type" value="Genomic_DNA"/>
</dbReference>
<evidence type="ECO:0000259" key="3">
    <source>
        <dbReference type="PROSITE" id="PS50125"/>
    </source>
</evidence>
<proteinExistence type="inferred from homology"/>
<feature type="region of interest" description="Disordered" evidence="2">
    <location>
        <begin position="1"/>
        <end position="30"/>
    </location>
</feature>
<name>A0A936NFW3_9ACTN</name>
<dbReference type="Proteomes" id="UP000727993">
    <property type="component" value="Unassembled WGS sequence"/>
</dbReference>
<gene>
    <name evidence="5" type="ORF">IPN02_19415</name>
</gene>
<reference evidence="5 6" key="1">
    <citation type="submission" date="2020-10" db="EMBL/GenBank/DDBJ databases">
        <title>Connecting structure to function with the recovery of over 1000 high-quality activated sludge metagenome-assembled genomes encoding full-length rRNA genes using long-read sequencing.</title>
        <authorList>
            <person name="Singleton C.M."/>
            <person name="Petriglieri F."/>
            <person name="Kristensen J.M."/>
            <person name="Kirkegaard R.H."/>
            <person name="Michaelsen T.Y."/>
            <person name="Andersen M.H."/>
            <person name="Karst S.M."/>
            <person name="Dueholm M.S."/>
            <person name="Nielsen P.H."/>
            <person name="Albertsen M."/>
        </authorList>
    </citation>
    <scope>NUCLEOTIDE SEQUENCE [LARGE SCALE GENOMIC DNA]</scope>
    <source>
        <strain evidence="5">Lyne_18-Q3-R50-59_MAXAC.006</strain>
    </source>
</reference>
<dbReference type="GO" id="GO:0004016">
    <property type="term" value="F:adenylate cyclase activity"/>
    <property type="evidence" value="ECO:0007669"/>
    <property type="project" value="UniProtKB-ARBA"/>
</dbReference>
<dbReference type="PROSITE" id="PS51186">
    <property type="entry name" value="GNAT"/>
    <property type="match status" value="1"/>
</dbReference>
<dbReference type="AlphaFoldDB" id="A0A936NFW3"/>
<dbReference type="CDD" id="cd07302">
    <property type="entry name" value="CHD"/>
    <property type="match status" value="1"/>
</dbReference>
<dbReference type="GO" id="GO:0009190">
    <property type="term" value="P:cyclic nucleotide biosynthetic process"/>
    <property type="evidence" value="ECO:0007669"/>
    <property type="project" value="InterPro"/>
</dbReference>
<dbReference type="Gene3D" id="3.40.630.30">
    <property type="match status" value="1"/>
</dbReference>
<dbReference type="PANTHER" id="PTHR43081">
    <property type="entry name" value="ADENYLATE CYCLASE, TERMINAL-DIFFERENTIATION SPECIFIC-RELATED"/>
    <property type="match status" value="1"/>
</dbReference>
<dbReference type="Pfam" id="PF24553">
    <property type="entry name" value="Rv0428c_C"/>
    <property type="match status" value="1"/>
</dbReference>
<dbReference type="InterPro" id="IPR029787">
    <property type="entry name" value="Nucleotide_cyclase"/>
</dbReference>
<feature type="domain" description="Guanylate cyclase" evidence="3">
    <location>
        <begin position="206"/>
        <end position="315"/>
    </location>
</feature>
<evidence type="ECO:0000313" key="5">
    <source>
        <dbReference type="EMBL" id="MBK9298951.1"/>
    </source>
</evidence>
<dbReference type="InterPro" id="IPR016181">
    <property type="entry name" value="Acyl_CoA_acyltransferase"/>
</dbReference>
<dbReference type="InterPro" id="IPR056935">
    <property type="entry name" value="Rv0428c-like_C"/>
</dbReference>
<sequence>MAPAAGEALPRLPPVPVPEAGRRLHGRAADAATEHPEAMAQLVTSMLGIHPPRWTVEQFAAKTEVPAPILLRMRRSLGFPDLPSGEAAFSEDDLAIVEVIKTAIDAGAIDLERQLALNRVLGSSMARVSSAAVAAFIEALTVEGGLSAEGSMIDDLDLAQLVDAVKITLPMLDQTLGLVWRRHLASAAQRVVLAVGTEEADTHTAVVGFADLVEFTELTEQLNEAELAAAMDRFDDLAYDTVSALGGRVIKMIGDEVMFAAPNVECAAAIAWRLIDLCDVDESLTTLRAGFASGPAIDQDGDLIGPAVNLAHRLASLANPGTVLAPADLAPEPEPDDAAEGATGDTDADEAAKLPSEPGSTTGFAWSPLRLAREVRGIGQLKLATVRPEVHVPSPASPAEVEQLSDVAGRAFANVPIEALGGWSMRVAGGGRRRANSVDTHGLPGLEIDDALRIVRERYAQLELPARVIVSPLSDPEGLDEALAERGWQIEAPTVVMVGDLREIRNRCERRAKVPLVSHHRPFPSWLVGFDDLAGDTSEADLSIMYGAAERSPIVEPGLGTLQRDLPKPGAPLALGRRRFAAALEPDDNPEGDVETQAVGAGIVDGPWLGVFSMWTRTARRRRGLAAAVLSELAAWGTRAGCRLAYLQVEESNKTGRSVYGKLGFTEAYRYHYRTEPEEDAQ</sequence>
<evidence type="ECO:0000256" key="1">
    <source>
        <dbReference type="ARBA" id="ARBA00005381"/>
    </source>
</evidence>
<organism evidence="5 6">
    <name type="scientific">Candidatus Neomicrothrix subdominans</name>
    <dbReference type="NCBI Taxonomy" id="2954438"/>
    <lineage>
        <taxon>Bacteria</taxon>
        <taxon>Bacillati</taxon>
        <taxon>Actinomycetota</taxon>
        <taxon>Acidimicrobiia</taxon>
        <taxon>Acidimicrobiales</taxon>
        <taxon>Microthrixaceae</taxon>
        <taxon>Candidatus Neomicrothrix</taxon>
    </lineage>
</organism>
<dbReference type="SUPFAM" id="SSF55729">
    <property type="entry name" value="Acyl-CoA N-acyltransferases (Nat)"/>
    <property type="match status" value="1"/>
</dbReference>